<organism evidence="2">
    <name type="scientific">Cladocopium goreaui</name>
    <dbReference type="NCBI Taxonomy" id="2562237"/>
    <lineage>
        <taxon>Eukaryota</taxon>
        <taxon>Sar</taxon>
        <taxon>Alveolata</taxon>
        <taxon>Dinophyceae</taxon>
        <taxon>Suessiales</taxon>
        <taxon>Symbiodiniaceae</taxon>
        <taxon>Cladocopium</taxon>
    </lineage>
</organism>
<dbReference type="Proteomes" id="UP001152797">
    <property type="component" value="Unassembled WGS sequence"/>
</dbReference>
<feature type="region of interest" description="Disordered" evidence="1">
    <location>
        <begin position="56"/>
        <end position="125"/>
    </location>
</feature>
<evidence type="ECO:0000313" key="3">
    <source>
        <dbReference type="EMBL" id="CAL1143649.1"/>
    </source>
</evidence>
<evidence type="ECO:0000313" key="2">
    <source>
        <dbReference type="EMBL" id="CAI3990274.1"/>
    </source>
</evidence>
<dbReference type="EMBL" id="CAMXCT020001456">
    <property type="protein sequence ID" value="CAL1143649.1"/>
    <property type="molecule type" value="Genomic_DNA"/>
</dbReference>
<accession>A0A9P1FUP5</accession>
<dbReference type="EMBL" id="CAMXCT030001456">
    <property type="protein sequence ID" value="CAL4777586.1"/>
    <property type="molecule type" value="Genomic_DNA"/>
</dbReference>
<feature type="region of interest" description="Disordered" evidence="1">
    <location>
        <begin position="205"/>
        <end position="328"/>
    </location>
</feature>
<keyword evidence="4" id="KW-1185">Reference proteome</keyword>
<proteinExistence type="predicted"/>
<feature type="compositionally biased region" description="Basic and acidic residues" evidence="1">
    <location>
        <begin position="296"/>
        <end position="305"/>
    </location>
</feature>
<comment type="caution">
    <text evidence="2">The sequence shown here is derived from an EMBL/GenBank/DDBJ whole genome shotgun (WGS) entry which is preliminary data.</text>
</comment>
<name>A0A9P1FUP5_9DINO</name>
<dbReference type="AlphaFoldDB" id="A0A9P1FUP5"/>
<feature type="compositionally biased region" description="Basic and acidic residues" evidence="1">
    <location>
        <begin position="208"/>
        <end position="238"/>
    </location>
</feature>
<reference evidence="3" key="2">
    <citation type="submission" date="2024-04" db="EMBL/GenBank/DDBJ databases">
        <authorList>
            <person name="Chen Y."/>
            <person name="Shah S."/>
            <person name="Dougan E. K."/>
            <person name="Thang M."/>
            <person name="Chan C."/>
        </authorList>
    </citation>
    <scope>NUCLEOTIDE SEQUENCE [LARGE SCALE GENOMIC DNA]</scope>
</reference>
<feature type="compositionally biased region" description="Low complexity" evidence="1">
    <location>
        <begin position="239"/>
        <end position="253"/>
    </location>
</feature>
<dbReference type="EMBL" id="CAMXCT010001456">
    <property type="protein sequence ID" value="CAI3990274.1"/>
    <property type="molecule type" value="Genomic_DNA"/>
</dbReference>
<feature type="compositionally biased region" description="Basic and acidic residues" evidence="1">
    <location>
        <begin position="18"/>
        <end position="27"/>
    </location>
</feature>
<sequence length="328" mass="36164">MDHYAQASAEADASRLSMAEKNEKENVESLPATQVDVEEKPHVIDLEPELEDFMDQHFDDRQKFPEEESFQEGGETGVGPGDTEETQQYEPGDVCNDVIAGEPVTHEPAAPDAEDRVPEEDNQSAWKQDDWSYYGYWPYDSWGGSWKSSWDYGYGYYGSWGQWDNYHGNEGGNTVRRSNSVESGVSGYSQLTSVSALHMSLNRLNTPDLEHVKKNDEKKNDEKKNDEKKHEKPVRLDDATSPSSSVPAPAASPNGTPGDEMNQEHHDGSDVGTAPSSSNGDTGAPSETPDGNAVEAKNDDKKAAEGEGYDSSPKTPEEIQKMCRRAHG</sequence>
<protein>
    <submittedName>
        <fullName evidence="2">Uncharacterized protein</fullName>
    </submittedName>
</protein>
<feature type="region of interest" description="Disordered" evidence="1">
    <location>
        <begin position="1"/>
        <end position="41"/>
    </location>
</feature>
<gene>
    <name evidence="2" type="ORF">C1SCF055_LOCUS17275</name>
</gene>
<evidence type="ECO:0000313" key="4">
    <source>
        <dbReference type="Proteomes" id="UP001152797"/>
    </source>
</evidence>
<feature type="non-terminal residue" evidence="2">
    <location>
        <position position="1"/>
    </location>
</feature>
<evidence type="ECO:0000256" key="1">
    <source>
        <dbReference type="SAM" id="MobiDB-lite"/>
    </source>
</evidence>
<reference evidence="2" key="1">
    <citation type="submission" date="2022-10" db="EMBL/GenBank/DDBJ databases">
        <authorList>
            <person name="Chen Y."/>
            <person name="Dougan E. K."/>
            <person name="Chan C."/>
            <person name="Rhodes N."/>
            <person name="Thang M."/>
        </authorList>
    </citation>
    <scope>NUCLEOTIDE SEQUENCE</scope>
</reference>
<feature type="compositionally biased region" description="Basic and acidic residues" evidence="1">
    <location>
        <begin position="56"/>
        <end position="66"/>
    </location>
</feature>